<evidence type="ECO:0000313" key="2">
    <source>
        <dbReference type="Proteomes" id="UP001348265"/>
    </source>
</evidence>
<reference evidence="1 2" key="1">
    <citation type="submission" date="2023-08" db="EMBL/GenBank/DDBJ databases">
        <authorList>
            <person name="Sharma P."/>
            <person name="Verma V."/>
            <person name="Mohan M.K."/>
            <person name="Dubey A.K."/>
        </authorList>
    </citation>
    <scope>NUCLEOTIDE SEQUENCE [LARGE SCALE GENOMIC DNA]</scope>
    <source>
        <strain evidence="1 2">ADP4</strain>
    </source>
</reference>
<proteinExistence type="predicted"/>
<accession>A0ABU7X7G2</accession>
<name>A0ABU7X7G2_9ACTN</name>
<dbReference type="RefSeq" id="WP_331790310.1">
    <property type="nucleotide sequence ID" value="NZ_JAVFKM010000058.1"/>
</dbReference>
<dbReference type="Proteomes" id="UP001348265">
    <property type="component" value="Unassembled WGS sequence"/>
</dbReference>
<protein>
    <submittedName>
        <fullName evidence="1">Uncharacterized protein</fullName>
    </submittedName>
</protein>
<keyword evidence="2" id="KW-1185">Reference proteome</keyword>
<gene>
    <name evidence="1" type="ORF">RB636_41280</name>
</gene>
<organism evidence="1 2">
    <name type="scientific">Streptomyces chrestomyceticus</name>
    <dbReference type="NCBI Taxonomy" id="68185"/>
    <lineage>
        <taxon>Bacteria</taxon>
        <taxon>Bacillati</taxon>
        <taxon>Actinomycetota</taxon>
        <taxon>Actinomycetes</taxon>
        <taxon>Kitasatosporales</taxon>
        <taxon>Streptomycetaceae</taxon>
        <taxon>Streptomyces</taxon>
    </lineage>
</organism>
<comment type="caution">
    <text evidence="1">The sequence shown here is derived from an EMBL/GenBank/DDBJ whole genome shotgun (WGS) entry which is preliminary data.</text>
</comment>
<dbReference type="EMBL" id="JAVFKM010000058">
    <property type="protein sequence ID" value="MEF3119582.1"/>
    <property type="molecule type" value="Genomic_DNA"/>
</dbReference>
<evidence type="ECO:0000313" key="1">
    <source>
        <dbReference type="EMBL" id="MEF3119582.1"/>
    </source>
</evidence>
<sequence>PVRFGLSASSRFQPYQIRSAFPLSVSGSLLERGGRPAFAFRPFRLYQIRFSFRASGEGSWSVRM</sequence>
<feature type="non-terminal residue" evidence="1">
    <location>
        <position position="1"/>
    </location>
</feature>